<accession>A0A2H1G4G6</accession>
<keyword evidence="1" id="KW-0472">Membrane</keyword>
<evidence type="ECO:0008006" key="4">
    <source>
        <dbReference type="Google" id="ProtNLM"/>
    </source>
</evidence>
<evidence type="ECO:0000313" key="2">
    <source>
        <dbReference type="EMBL" id="SMR48456.1"/>
    </source>
</evidence>
<dbReference type="SUPFAM" id="SSF52540">
    <property type="entry name" value="P-loop containing nucleoside triphosphate hydrolases"/>
    <property type="match status" value="1"/>
</dbReference>
<keyword evidence="1" id="KW-0812">Transmembrane</keyword>
<evidence type="ECO:0000313" key="3">
    <source>
        <dbReference type="Proteomes" id="UP000245764"/>
    </source>
</evidence>
<dbReference type="Gene3D" id="3.40.50.300">
    <property type="entry name" value="P-loop containing nucleotide triphosphate hydrolases"/>
    <property type="match status" value="1"/>
</dbReference>
<name>A0A2H1G4G6_ZYMTR</name>
<keyword evidence="1" id="KW-1133">Transmembrane helix</keyword>
<dbReference type="EMBL" id="LT854255">
    <property type="protein sequence ID" value="SMR48456.1"/>
    <property type="molecule type" value="Genomic_DNA"/>
</dbReference>
<sequence length="169" mass="19014">MSSEQGSEPGEWDDKDFIKFCRVLVEGDKGKGTTGGPKVGWMGDMMLRLREMKEAGLFFSFHITVAAVAYVYMKHVKLMENCALMHAKRDLDVRSAYMGRFQREVSLKTNKETMAKGSPDKIDFLFSTYLLMGAGFTLARAHYTVLIDPATAGQYEIQAAARAHRLNQM</sequence>
<proteinExistence type="predicted"/>
<gene>
    <name evidence="2" type="ORF">ZT1E4_G3846</name>
</gene>
<feature type="transmembrane region" description="Helical" evidence="1">
    <location>
        <begin position="55"/>
        <end position="73"/>
    </location>
</feature>
<dbReference type="Proteomes" id="UP000245764">
    <property type="component" value="Chromosome 3"/>
</dbReference>
<protein>
    <recommendedName>
        <fullName evidence="4">Helicase C-terminal domain-containing protein</fullName>
    </recommendedName>
</protein>
<dbReference type="AlphaFoldDB" id="A0A2H1G4G6"/>
<evidence type="ECO:0000256" key="1">
    <source>
        <dbReference type="SAM" id="Phobius"/>
    </source>
</evidence>
<organism evidence="2 3">
    <name type="scientific">Zymoseptoria tritici ST99CH_1E4</name>
    <dbReference type="NCBI Taxonomy" id="1276532"/>
    <lineage>
        <taxon>Eukaryota</taxon>
        <taxon>Fungi</taxon>
        <taxon>Dikarya</taxon>
        <taxon>Ascomycota</taxon>
        <taxon>Pezizomycotina</taxon>
        <taxon>Dothideomycetes</taxon>
        <taxon>Dothideomycetidae</taxon>
        <taxon>Mycosphaerellales</taxon>
        <taxon>Mycosphaerellaceae</taxon>
        <taxon>Zymoseptoria</taxon>
    </lineage>
</organism>
<dbReference type="InterPro" id="IPR027417">
    <property type="entry name" value="P-loop_NTPase"/>
</dbReference>
<reference evidence="3" key="1">
    <citation type="submission" date="2017-05" db="EMBL/GenBank/DDBJ databases">
        <authorList>
            <person name="Song R."/>
            <person name="Chenine A.L."/>
            <person name="Ruprecht R.M."/>
        </authorList>
    </citation>
    <scope>NUCLEOTIDE SEQUENCE [LARGE SCALE GENOMIC DNA]</scope>
</reference>